<gene>
    <name evidence="1" type="ORF">PS685_00512</name>
</gene>
<evidence type="ECO:0000313" key="2">
    <source>
        <dbReference type="Proteomes" id="UP000326437"/>
    </source>
</evidence>
<evidence type="ECO:0000313" key="1">
    <source>
        <dbReference type="EMBL" id="VVN51037.1"/>
    </source>
</evidence>
<accession>A0A5E6YDU3</accession>
<dbReference type="Proteomes" id="UP000326437">
    <property type="component" value="Unassembled WGS sequence"/>
</dbReference>
<reference evidence="1 2" key="1">
    <citation type="submission" date="2019-09" db="EMBL/GenBank/DDBJ databases">
        <authorList>
            <person name="Chandra G."/>
            <person name="Truman W A."/>
        </authorList>
    </citation>
    <scope>NUCLEOTIDE SEQUENCE [LARGE SCALE GENOMIC DNA]</scope>
    <source>
        <strain evidence="1">PS685</strain>
    </source>
</reference>
<organism evidence="1 2">
    <name type="scientific">Pseudomonas fluorescens</name>
    <dbReference type="NCBI Taxonomy" id="294"/>
    <lineage>
        <taxon>Bacteria</taxon>
        <taxon>Pseudomonadati</taxon>
        <taxon>Pseudomonadota</taxon>
        <taxon>Gammaproteobacteria</taxon>
        <taxon>Pseudomonadales</taxon>
        <taxon>Pseudomonadaceae</taxon>
        <taxon>Pseudomonas</taxon>
    </lineage>
</organism>
<proteinExistence type="predicted"/>
<dbReference type="AlphaFoldDB" id="A0A5E6YDU3"/>
<sequence length="116" mass="11956">MCVGLTGLQRDQSLIAVAGGSDNSLSMRWVKLGSMGAINHAAGSGKAITQTCLFGFLIGQGSVMGLVTDCQPLLQGEALALLCQNLRGVGIGLIGAFGFGRISNSCRAVMGMSFFR</sequence>
<protein>
    <submittedName>
        <fullName evidence="1">Uncharacterized protein</fullName>
    </submittedName>
</protein>
<name>A0A5E6YDU3_PSEFL</name>
<dbReference type="EMBL" id="CABVHO010000002">
    <property type="protein sequence ID" value="VVN51037.1"/>
    <property type="molecule type" value="Genomic_DNA"/>
</dbReference>